<name>A0ABD2CJ50_VESMC</name>
<reference evidence="1 2" key="1">
    <citation type="journal article" date="2024" name="Ann. Entomol. Soc. Am.">
        <title>Genomic analyses of the southern and eastern yellowjacket wasps (Hymenoptera: Vespidae) reveal evolutionary signatures of social life.</title>
        <authorList>
            <person name="Catto M.A."/>
            <person name="Caine P.B."/>
            <person name="Orr S.E."/>
            <person name="Hunt B.G."/>
            <person name="Goodisman M.A.D."/>
        </authorList>
    </citation>
    <scope>NUCLEOTIDE SEQUENCE [LARGE SCALE GENOMIC DNA]</scope>
    <source>
        <strain evidence="1">232</strain>
        <tissue evidence="1">Head and thorax</tissue>
    </source>
</reference>
<proteinExistence type="predicted"/>
<gene>
    <name evidence="1" type="ORF">V1477_007332</name>
</gene>
<accession>A0ABD2CJ50</accession>
<dbReference type="AlphaFoldDB" id="A0ABD2CJ50"/>
<keyword evidence="2" id="KW-1185">Reference proteome</keyword>
<protein>
    <submittedName>
        <fullName evidence="1">Uncharacterized protein</fullName>
    </submittedName>
</protein>
<dbReference type="Proteomes" id="UP001607303">
    <property type="component" value="Unassembled WGS sequence"/>
</dbReference>
<evidence type="ECO:0000313" key="1">
    <source>
        <dbReference type="EMBL" id="KAL2744790.1"/>
    </source>
</evidence>
<dbReference type="EMBL" id="JAYRBN010000050">
    <property type="protein sequence ID" value="KAL2744790.1"/>
    <property type="molecule type" value="Genomic_DNA"/>
</dbReference>
<organism evidence="1 2">
    <name type="scientific">Vespula maculifrons</name>
    <name type="common">Eastern yellow jacket</name>
    <name type="synonym">Wasp</name>
    <dbReference type="NCBI Taxonomy" id="7453"/>
    <lineage>
        <taxon>Eukaryota</taxon>
        <taxon>Metazoa</taxon>
        <taxon>Ecdysozoa</taxon>
        <taxon>Arthropoda</taxon>
        <taxon>Hexapoda</taxon>
        <taxon>Insecta</taxon>
        <taxon>Pterygota</taxon>
        <taxon>Neoptera</taxon>
        <taxon>Endopterygota</taxon>
        <taxon>Hymenoptera</taxon>
        <taxon>Apocrita</taxon>
        <taxon>Aculeata</taxon>
        <taxon>Vespoidea</taxon>
        <taxon>Vespidae</taxon>
        <taxon>Vespinae</taxon>
        <taxon>Vespula</taxon>
    </lineage>
</organism>
<comment type="caution">
    <text evidence="1">The sequence shown here is derived from an EMBL/GenBank/DDBJ whole genome shotgun (WGS) entry which is preliminary data.</text>
</comment>
<evidence type="ECO:0000313" key="2">
    <source>
        <dbReference type="Proteomes" id="UP001607303"/>
    </source>
</evidence>
<sequence length="189" mass="21445">MAAAGKASEAREGGSLKRRELPSNGVAPFVGRILLYTIKAAFQSFDFATRHIWLNDDKLISCGLGPARKINFLLNEETIQVLNISKIFLLTSSGLVQDCSSIKKERKKERKKIRSYFLDYDVTGPKKFQSYRTEQQAALGIEGFERRSRKELSVSRTAPLSLWKDRGFSYVLCQISSTVLKMKIKCRNK</sequence>